<dbReference type="EMBL" id="AMZH03010491">
    <property type="protein sequence ID" value="RRT54652.1"/>
    <property type="molecule type" value="Genomic_DNA"/>
</dbReference>
<protein>
    <submittedName>
        <fullName evidence="2">Uncharacterized protein</fullName>
    </submittedName>
</protein>
<feature type="region of interest" description="Disordered" evidence="1">
    <location>
        <begin position="36"/>
        <end position="100"/>
    </location>
</feature>
<evidence type="ECO:0000313" key="2">
    <source>
        <dbReference type="EMBL" id="RRT54652.1"/>
    </source>
</evidence>
<accession>A0A426YSG4</accession>
<name>A0A426YSG4_ENSVE</name>
<dbReference type="Proteomes" id="UP000287651">
    <property type="component" value="Unassembled WGS sequence"/>
</dbReference>
<reference evidence="2 3" key="1">
    <citation type="journal article" date="2014" name="Agronomy (Basel)">
        <title>A Draft Genome Sequence for Ensete ventricosum, the Drought-Tolerant Tree Against Hunger.</title>
        <authorList>
            <person name="Harrison J."/>
            <person name="Moore K.A."/>
            <person name="Paszkiewicz K."/>
            <person name="Jones T."/>
            <person name="Grant M."/>
            <person name="Ambacheew D."/>
            <person name="Muzemil S."/>
            <person name="Studholme D.J."/>
        </authorList>
    </citation>
    <scope>NUCLEOTIDE SEQUENCE [LARGE SCALE GENOMIC DNA]</scope>
</reference>
<sequence length="100" mass="11027">MLGCTLVSCKRASLFSTPIFTSDEVYQKVSKLQDKVATVNRIPKPKPKPEKPPKEEPANQDNSTSTSNSTSGEQTSETWHSTQDSSSTTTDQENVVHEEL</sequence>
<gene>
    <name evidence="2" type="ORF">B296_00045017</name>
</gene>
<proteinExistence type="predicted"/>
<feature type="compositionally biased region" description="Basic and acidic residues" evidence="1">
    <location>
        <begin position="47"/>
        <end position="57"/>
    </location>
</feature>
<organism evidence="2 3">
    <name type="scientific">Ensete ventricosum</name>
    <name type="common">Abyssinian banana</name>
    <name type="synonym">Musa ensete</name>
    <dbReference type="NCBI Taxonomy" id="4639"/>
    <lineage>
        <taxon>Eukaryota</taxon>
        <taxon>Viridiplantae</taxon>
        <taxon>Streptophyta</taxon>
        <taxon>Embryophyta</taxon>
        <taxon>Tracheophyta</taxon>
        <taxon>Spermatophyta</taxon>
        <taxon>Magnoliopsida</taxon>
        <taxon>Liliopsida</taxon>
        <taxon>Zingiberales</taxon>
        <taxon>Musaceae</taxon>
        <taxon>Ensete</taxon>
    </lineage>
</organism>
<dbReference type="AlphaFoldDB" id="A0A426YSG4"/>
<feature type="compositionally biased region" description="Low complexity" evidence="1">
    <location>
        <begin position="62"/>
        <end position="92"/>
    </location>
</feature>
<evidence type="ECO:0000313" key="3">
    <source>
        <dbReference type="Proteomes" id="UP000287651"/>
    </source>
</evidence>
<evidence type="ECO:0000256" key="1">
    <source>
        <dbReference type="SAM" id="MobiDB-lite"/>
    </source>
</evidence>
<comment type="caution">
    <text evidence="2">The sequence shown here is derived from an EMBL/GenBank/DDBJ whole genome shotgun (WGS) entry which is preliminary data.</text>
</comment>